<feature type="region of interest" description="Disordered" evidence="1">
    <location>
        <begin position="83"/>
        <end position="141"/>
    </location>
</feature>
<dbReference type="InterPro" id="IPR012337">
    <property type="entry name" value="RNaseH-like_sf"/>
</dbReference>
<sequence length="141" mass="16054">TIYEAEAVGLTLAAQLLTISKDIEVPIEIYVDNQAAIKSGSKFETKPGHYLIDHFHRAINRLRKKMKITRTDITVRWISGHDGVEGNERADEEAKKAAQDKANNSLRKRLPKYLRDGPLPISVSATKQDQKDVTKERWCRQ</sequence>
<name>A0A0C9SUD3_PAXIN</name>
<keyword evidence="4" id="KW-1185">Reference proteome</keyword>
<evidence type="ECO:0000256" key="1">
    <source>
        <dbReference type="SAM" id="MobiDB-lite"/>
    </source>
</evidence>
<dbReference type="SUPFAM" id="SSF53098">
    <property type="entry name" value="Ribonuclease H-like"/>
    <property type="match status" value="1"/>
</dbReference>
<dbReference type="GO" id="GO:0003676">
    <property type="term" value="F:nucleic acid binding"/>
    <property type="evidence" value="ECO:0007669"/>
    <property type="project" value="InterPro"/>
</dbReference>
<evidence type="ECO:0000313" key="4">
    <source>
        <dbReference type="Proteomes" id="UP000053647"/>
    </source>
</evidence>
<accession>A0A0C9SUD3</accession>
<feature type="non-terminal residue" evidence="3">
    <location>
        <position position="141"/>
    </location>
</feature>
<dbReference type="Pfam" id="PF00075">
    <property type="entry name" value="RNase_H"/>
    <property type="match status" value="1"/>
</dbReference>
<dbReference type="Proteomes" id="UP000053647">
    <property type="component" value="Unassembled WGS sequence"/>
</dbReference>
<organism evidence="3 4">
    <name type="scientific">Paxillus involutus ATCC 200175</name>
    <dbReference type="NCBI Taxonomy" id="664439"/>
    <lineage>
        <taxon>Eukaryota</taxon>
        <taxon>Fungi</taxon>
        <taxon>Dikarya</taxon>
        <taxon>Basidiomycota</taxon>
        <taxon>Agaricomycotina</taxon>
        <taxon>Agaricomycetes</taxon>
        <taxon>Agaricomycetidae</taxon>
        <taxon>Boletales</taxon>
        <taxon>Paxilineae</taxon>
        <taxon>Paxillaceae</taxon>
        <taxon>Paxillus</taxon>
    </lineage>
</organism>
<feature type="compositionally biased region" description="Basic and acidic residues" evidence="1">
    <location>
        <begin position="128"/>
        <end position="141"/>
    </location>
</feature>
<reference evidence="4" key="2">
    <citation type="submission" date="2015-01" db="EMBL/GenBank/DDBJ databases">
        <title>Evolutionary Origins and Diversification of the Mycorrhizal Mutualists.</title>
        <authorList>
            <consortium name="DOE Joint Genome Institute"/>
            <consortium name="Mycorrhizal Genomics Consortium"/>
            <person name="Kohler A."/>
            <person name="Kuo A."/>
            <person name="Nagy L.G."/>
            <person name="Floudas D."/>
            <person name="Copeland A."/>
            <person name="Barry K.W."/>
            <person name="Cichocki N."/>
            <person name="Veneault-Fourrey C."/>
            <person name="LaButti K."/>
            <person name="Lindquist E.A."/>
            <person name="Lipzen A."/>
            <person name="Lundell T."/>
            <person name="Morin E."/>
            <person name="Murat C."/>
            <person name="Riley R."/>
            <person name="Ohm R."/>
            <person name="Sun H."/>
            <person name="Tunlid A."/>
            <person name="Henrissat B."/>
            <person name="Grigoriev I.V."/>
            <person name="Hibbett D.S."/>
            <person name="Martin F."/>
        </authorList>
    </citation>
    <scope>NUCLEOTIDE SEQUENCE [LARGE SCALE GENOMIC DNA]</scope>
    <source>
        <strain evidence="4">ATCC 200175</strain>
    </source>
</reference>
<dbReference type="EMBL" id="KN819361">
    <property type="protein sequence ID" value="KIJ12629.1"/>
    <property type="molecule type" value="Genomic_DNA"/>
</dbReference>
<dbReference type="Gene3D" id="3.30.420.10">
    <property type="entry name" value="Ribonuclease H-like superfamily/Ribonuclease H"/>
    <property type="match status" value="1"/>
</dbReference>
<dbReference type="PROSITE" id="PS50879">
    <property type="entry name" value="RNASE_H_1"/>
    <property type="match status" value="1"/>
</dbReference>
<protein>
    <recommendedName>
        <fullName evidence="2">RNase H type-1 domain-containing protein</fullName>
    </recommendedName>
</protein>
<evidence type="ECO:0000259" key="2">
    <source>
        <dbReference type="PROSITE" id="PS50879"/>
    </source>
</evidence>
<dbReference type="InterPro" id="IPR036397">
    <property type="entry name" value="RNaseH_sf"/>
</dbReference>
<dbReference type="HOGENOM" id="CLU_000680_30_6_1"/>
<dbReference type="AlphaFoldDB" id="A0A0C9SUD3"/>
<dbReference type="GO" id="GO:0004523">
    <property type="term" value="F:RNA-DNA hybrid ribonuclease activity"/>
    <property type="evidence" value="ECO:0007669"/>
    <property type="project" value="InterPro"/>
</dbReference>
<evidence type="ECO:0000313" key="3">
    <source>
        <dbReference type="EMBL" id="KIJ12629.1"/>
    </source>
</evidence>
<feature type="domain" description="RNase H type-1" evidence="2">
    <location>
        <begin position="1"/>
        <end position="99"/>
    </location>
</feature>
<proteinExistence type="predicted"/>
<gene>
    <name evidence="3" type="ORF">PAXINDRAFT_27773</name>
</gene>
<feature type="non-terminal residue" evidence="3">
    <location>
        <position position="1"/>
    </location>
</feature>
<dbReference type="InterPro" id="IPR002156">
    <property type="entry name" value="RNaseH_domain"/>
</dbReference>
<feature type="compositionally biased region" description="Basic and acidic residues" evidence="1">
    <location>
        <begin position="83"/>
        <end position="99"/>
    </location>
</feature>
<dbReference type="OrthoDB" id="2691899at2759"/>
<reference evidence="3 4" key="1">
    <citation type="submission" date="2014-06" db="EMBL/GenBank/DDBJ databases">
        <authorList>
            <consortium name="DOE Joint Genome Institute"/>
            <person name="Kuo A."/>
            <person name="Kohler A."/>
            <person name="Nagy L.G."/>
            <person name="Floudas D."/>
            <person name="Copeland A."/>
            <person name="Barry K.W."/>
            <person name="Cichocki N."/>
            <person name="Veneault-Fourrey C."/>
            <person name="LaButti K."/>
            <person name="Lindquist E.A."/>
            <person name="Lipzen A."/>
            <person name="Lundell T."/>
            <person name="Morin E."/>
            <person name="Murat C."/>
            <person name="Sun H."/>
            <person name="Tunlid A."/>
            <person name="Henrissat B."/>
            <person name="Grigoriev I.V."/>
            <person name="Hibbett D.S."/>
            <person name="Martin F."/>
            <person name="Nordberg H.P."/>
            <person name="Cantor M.N."/>
            <person name="Hua S.X."/>
        </authorList>
    </citation>
    <scope>NUCLEOTIDE SEQUENCE [LARGE SCALE GENOMIC DNA]</scope>
    <source>
        <strain evidence="3 4">ATCC 200175</strain>
    </source>
</reference>
<dbReference type="CDD" id="cd09276">
    <property type="entry name" value="Rnase_HI_RT_non_LTR"/>
    <property type="match status" value="1"/>
</dbReference>